<keyword evidence="3" id="KW-0472">Membrane</keyword>
<dbReference type="InterPro" id="IPR036286">
    <property type="entry name" value="LexA/Signal_pep-like_sf"/>
</dbReference>
<dbReference type="Gene3D" id="2.10.109.10">
    <property type="entry name" value="Umud Fragment, subunit A"/>
    <property type="match status" value="1"/>
</dbReference>
<evidence type="ECO:0000256" key="1">
    <source>
        <dbReference type="ARBA" id="ARBA00009370"/>
    </source>
</evidence>
<dbReference type="GO" id="GO:0004252">
    <property type="term" value="F:serine-type endopeptidase activity"/>
    <property type="evidence" value="ECO:0007669"/>
    <property type="project" value="InterPro"/>
</dbReference>
<sequence length="184" mass="20694">MSESRKRRRSDGRARTYRNARRLGWLFSVLVTIAVLCLVFFIWLTPVQIVDASMAPALNSGEVVLCDQIGKFMRLPERGDIVLFSTEDGLFIKRIVGMPGETVELVAGHVFINSVPLDESSYIVNYVGDMPPVQVPEGSVFVLGDNREEMYDSRLATLGSIPYENIQAVLRLRVSPFSRITYFS</sequence>
<dbReference type="EMBL" id="VSSQ01028105">
    <property type="protein sequence ID" value="MPM77683.1"/>
    <property type="molecule type" value="Genomic_DNA"/>
</dbReference>
<dbReference type="PRINTS" id="PR00727">
    <property type="entry name" value="LEADERPTASE"/>
</dbReference>
<evidence type="ECO:0000259" key="4">
    <source>
        <dbReference type="Pfam" id="PF10502"/>
    </source>
</evidence>
<proteinExistence type="inferred from homology"/>
<comment type="similarity">
    <text evidence="1">Belongs to the peptidase S26 family.</text>
</comment>
<dbReference type="PANTHER" id="PTHR43390">
    <property type="entry name" value="SIGNAL PEPTIDASE I"/>
    <property type="match status" value="1"/>
</dbReference>
<dbReference type="InterPro" id="IPR000223">
    <property type="entry name" value="Pept_S26A_signal_pept_1"/>
</dbReference>
<dbReference type="NCBIfam" id="TIGR02227">
    <property type="entry name" value="sigpep_I_bact"/>
    <property type="match status" value="1"/>
</dbReference>
<dbReference type="Pfam" id="PF10502">
    <property type="entry name" value="Peptidase_S26"/>
    <property type="match status" value="1"/>
</dbReference>
<dbReference type="PANTHER" id="PTHR43390:SF1">
    <property type="entry name" value="CHLOROPLAST PROCESSING PEPTIDASE"/>
    <property type="match status" value="1"/>
</dbReference>
<feature type="domain" description="Peptidase S26" evidence="4">
    <location>
        <begin position="24"/>
        <end position="173"/>
    </location>
</feature>
<keyword evidence="3" id="KW-1133">Transmembrane helix</keyword>
<dbReference type="GO" id="GO:0016020">
    <property type="term" value="C:membrane"/>
    <property type="evidence" value="ECO:0007669"/>
    <property type="project" value="InterPro"/>
</dbReference>
<organism evidence="5">
    <name type="scientific">bioreactor metagenome</name>
    <dbReference type="NCBI Taxonomy" id="1076179"/>
    <lineage>
        <taxon>unclassified sequences</taxon>
        <taxon>metagenomes</taxon>
        <taxon>ecological metagenomes</taxon>
    </lineage>
</organism>
<protein>
    <submittedName>
        <fullName evidence="5">Signal peptidase I P</fullName>
        <ecNumber evidence="5">3.4.21.89</ecNumber>
    </submittedName>
</protein>
<reference evidence="5" key="1">
    <citation type="submission" date="2019-08" db="EMBL/GenBank/DDBJ databases">
        <authorList>
            <person name="Kucharzyk K."/>
            <person name="Murdoch R.W."/>
            <person name="Higgins S."/>
            <person name="Loffler F."/>
        </authorList>
    </citation>
    <scope>NUCLEOTIDE SEQUENCE</scope>
</reference>
<dbReference type="SUPFAM" id="SSF51306">
    <property type="entry name" value="LexA/Signal peptidase"/>
    <property type="match status" value="1"/>
</dbReference>
<dbReference type="CDD" id="cd06530">
    <property type="entry name" value="S26_SPase_I"/>
    <property type="match status" value="1"/>
</dbReference>
<evidence type="ECO:0000256" key="3">
    <source>
        <dbReference type="SAM" id="Phobius"/>
    </source>
</evidence>
<dbReference type="InterPro" id="IPR019533">
    <property type="entry name" value="Peptidase_S26"/>
</dbReference>
<dbReference type="GO" id="GO:0009003">
    <property type="term" value="F:signal peptidase activity"/>
    <property type="evidence" value="ECO:0007669"/>
    <property type="project" value="UniProtKB-EC"/>
</dbReference>
<keyword evidence="2 5" id="KW-0378">Hydrolase</keyword>
<dbReference type="GO" id="GO:0006465">
    <property type="term" value="P:signal peptide processing"/>
    <property type="evidence" value="ECO:0007669"/>
    <property type="project" value="InterPro"/>
</dbReference>
<dbReference type="PROSITE" id="PS00760">
    <property type="entry name" value="SPASE_I_2"/>
    <property type="match status" value="1"/>
</dbReference>
<dbReference type="InterPro" id="IPR019757">
    <property type="entry name" value="Pept_S26A_signal_pept_1_Lys-AS"/>
</dbReference>
<evidence type="ECO:0000313" key="5">
    <source>
        <dbReference type="EMBL" id="MPM77683.1"/>
    </source>
</evidence>
<evidence type="ECO:0000256" key="2">
    <source>
        <dbReference type="ARBA" id="ARBA00022801"/>
    </source>
</evidence>
<dbReference type="AlphaFoldDB" id="A0A645CL85"/>
<keyword evidence="3" id="KW-0812">Transmembrane</keyword>
<accession>A0A645CL85</accession>
<feature type="transmembrane region" description="Helical" evidence="3">
    <location>
        <begin position="23"/>
        <end position="44"/>
    </location>
</feature>
<comment type="caution">
    <text evidence="5">The sequence shown here is derived from an EMBL/GenBank/DDBJ whole genome shotgun (WGS) entry which is preliminary data.</text>
</comment>
<name>A0A645CL85_9ZZZZ</name>
<gene>
    <name evidence="5" type="primary">sipP_3</name>
    <name evidence="5" type="ORF">SDC9_124691</name>
</gene>
<dbReference type="EC" id="3.4.21.89" evidence="5"/>